<dbReference type="OrthoDB" id="9793626at2"/>
<dbReference type="Proteomes" id="UP000032611">
    <property type="component" value="Chromosome"/>
</dbReference>
<feature type="domain" description="D-isomer specific 2-hydroxyacid dehydrogenase catalytic" evidence="5">
    <location>
        <begin position="28"/>
        <end position="310"/>
    </location>
</feature>
<dbReference type="HOGENOM" id="CLU_019796_1_2_5"/>
<dbReference type="AlphaFoldDB" id="A0A0D5LL97"/>
<protein>
    <submittedName>
        <fullName evidence="7">Hydroxyacid dehydrogenase</fullName>
    </submittedName>
</protein>
<dbReference type="SUPFAM" id="SSF52283">
    <property type="entry name" value="Formate/glycerate dehydrogenase catalytic domain-like"/>
    <property type="match status" value="1"/>
</dbReference>
<evidence type="ECO:0000313" key="8">
    <source>
        <dbReference type="Proteomes" id="UP000032611"/>
    </source>
</evidence>
<proteinExistence type="inferred from homology"/>
<dbReference type="STRING" id="1486262.TM49_00725"/>
<dbReference type="InterPro" id="IPR006139">
    <property type="entry name" value="D-isomer_2_OHA_DH_cat_dom"/>
</dbReference>
<accession>A0A0D5LL97</accession>
<sequence length="312" mass="33015">MSIDVLSVAPLPPKLDRQMEEAYSYHRYEDVVARGEFEALIPRIRAIAANGESTVTAEFIAKFPNLEILSVFGVGYDGVDAAAAHEQGVIVTHTPGVLTDDVSDHAIGLMLSVARRTPVADRFVREGKWVDGGFPFTKKVSGSRLGIVGLGRIGTAIAKRAEAFSMEIAYTDRAPINGISYAFHETPAALAANVDFLVATTYGGPSTRGLISAEVLAALGPEGYLINVARGTVVDEAALIAALQNGTIAGAGLDVFEEEPHVPDALKALDNAVLTPHMASATHETRKAMSDLFAENLAAHFSGRPIPAKVPQ</sequence>
<dbReference type="FunFam" id="3.40.50.720:FF:000213">
    <property type="entry name" value="Putative 2-hydroxyacid dehydrogenase"/>
    <property type="match status" value="1"/>
</dbReference>
<dbReference type="GO" id="GO:0051287">
    <property type="term" value="F:NAD binding"/>
    <property type="evidence" value="ECO:0007669"/>
    <property type="project" value="InterPro"/>
</dbReference>
<dbReference type="GO" id="GO:0005829">
    <property type="term" value="C:cytosol"/>
    <property type="evidence" value="ECO:0007669"/>
    <property type="project" value="TreeGrafter"/>
</dbReference>
<reference evidence="7 8" key="1">
    <citation type="journal article" date="2015" name="Genome Announc.">
        <title>Complete genome sequence of Martelella endophytica YC6887, which has antifungal activity associated with a halophyte.</title>
        <authorList>
            <person name="Khan A."/>
            <person name="Khan H."/>
            <person name="Chung E.J."/>
            <person name="Hossain M.T."/>
            <person name="Chung Y.R."/>
        </authorList>
    </citation>
    <scope>NUCLEOTIDE SEQUENCE [LARGE SCALE GENOMIC DNA]</scope>
    <source>
        <strain evidence="7">YC6887</strain>
    </source>
</reference>
<dbReference type="InterPro" id="IPR006140">
    <property type="entry name" value="D-isomer_DH_NAD-bd"/>
</dbReference>
<dbReference type="CDD" id="cd12156">
    <property type="entry name" value="HPPR"/>
    <property type="match status" value="1"/>
</dbReference>
<dbReference type="PANTHER" id="PTHR10996">
    <property type="entry name" value="2-HYDROXYACID DEHYDROGENASE-RELATED"/>
    <property type="match status" value="1"/>
</dbReference>
<dbReference type="GO" id="GO:0030267">
    <property type="term" value="F:glyoxylate reductase (NADPH) activity"/>
    <property type="evidence" value="ECO:0007669"/>
    <property type="project" value="TreeGrafter"/>
</dbReference>
<keyword evidence="3" id="KW-0520">NAD</keyword>
<dbReference type="InterPro" id="IPR036291">
    <property type="entry name" value="NAD(P)-bd_dom_sf"/>
</dbReference>
<dbReference type="GO" id="GO:0016618">
    <property type="term" value="F:hydroxypyruvate reductase [NAD(P)H] activity"/>
    <property type="evidence" value="ECO:0007669"/>
    <property type="project" value="TreeGrafter"/>
</dbReference>
<dbReference type="Pfam" id="PF02826">
    <property type="entry name" value="2-Hacid_dh_C"/>
    <property type="match status" value="1"/>
</dbReference>
<evidence type="ECO:0000259" key="5">
    <source>
        <dbReference type="Pfam" id="PF00389"/>
    </source>
</evidence>
<evidence type="ECO:0000256" key="2">
    <source>
        <dbReference type="ARBA" id="ARBA00023002"/>
    </source>
</evidence>
<dbReference type="InterPro" id="IPR050223">
    <property type="entry name" value="D-isomer_2-hydroxyacid_DH"/>
</dbReference>
<keyword evidence="2 4" id="KW-0560">Oxidoreductase</keyword>
<name>A0A0D5LL97_MAREN</name>
<keyword evidence="1" id="KW-0521">NADP</keyword>
<dbReference type="PATRIC" id="fig|1486262.3.peg.151"/>
<dbReference type="SUPFAM" id="SSF51735">
    <property type="entry name" value="NAD(P)-binding Rossmann-fold domains"/>
    <property type="match status" value="1"/>
</dbReference>
<evidence type="ECO:0000259" key="6">
    <source>
        <dbReference type="Pfam" id="PF02826"/>
    </source>
</evidence>
<evidence type="ECO:0000256" key="3">
    <source>
        <dbReference type="ARBA" id="ARBA00023027"/>
    </source>
</evidence>
<dbReference type="RefSeq" id="WP_045679111.1">
    <property type="nucleotide sequence ID" value="NZ_CP010803.1"/>
</dbReference>
<keyword evidence="8" id="KW-1185">Reference proteome</keyword>
<dbReference type="EMBL" id="CP010803">
    <property type="protein sequence ID" value="AJY44542.1"/>
    <property type="molecule type" value="Genomic_DNA"/>
</dbReference>
<comment type="similarity">
    <text evidence="4">Belongs to the D-isomer specific 2-hydroxyacid dehydrogenase family.</text>
</comment>
<evidence type="ECO:0000313" key="7">
    <source>
        <dbReference type="EMBL" id="AJY44542.1"/>
    </source>
</evidence>
<organism evidence="7 8">
    <name type="scientific">Martelella endophytica</name>
    <dbReference type="NCBI Taxonomy" id="1486262"/>
    <lineage>
        <taxon>Bacteria</taxon>
        <taxon>Pseudomonadati</taxon>
        <taxon>Pseudomonadota</taxon>
        <taxon>Alphaproteobacteria</taxon>
        <taxon>Hyphomicrobiales</taxon>
        <taxon>Aurantimonadaceae</taxon>
        <taxon>Martelella</taxon>
    </lineage>
</organism>
<dbReference type="Pfam" id="PF00389">
    <property type="entry name" value="2-Hacid_dh"/>
    <property type="match status" value="1"/>
</dbReference>
<gene>
    <name evidence="7" type="ORF">TM49_00725</name>
</gene>
<feature type="domain" description="D-isomer specific 2-hydroxyacid dehydrogenase NAD-binding" evidence="6">
    <location>
        <begin position="107"/>
        <end position="279"/>
    </location>
</feature>
<evidence type="ECO:0000256" key="1">
    <source>
        <dbReference type="ARBA" id="ARBA00022857"/>
    </source>
</evidence>
<evidence type="ECO:0000256" key="4">
    <source>
        <dbReference type="RuleBase" id="RU003719"/>
    </source>
</evidence>
<dbReference type="KEGG" id="mey:TM49_00725"/>
<dbReference type="PANTHER" id="PTHR10996:SF178">
    <property type="entry name" value="2-HYDROXYACID DEHYDROGENASE YGL185C-RELATED"/>
    <property type="match status" value="1"/>
</dbReference>
<dbReference type="Gene3D" id="3.40.50.720">
    <property type="entry name" value="NAD(P)-binding Rossmann-like Domain"/>
    <property type="match status" value="2"/>
</dbReference>